<dbReference type="InterPro" id="IPR004252">
    <property type="entry name" value="Probable_transposase_24"/>
</dbReference>
<name>A0AAN9EYK0_CROPI</name>
<dbReference type="Pfam" id="PF03004">
    <property type="entry name" value="Transposase_24"/>
    <property type="match status" value="1"/>
</dbReference>
<protein>
    <submittedName>
        <fullName evidence="2">Uncharacterized protein</fullName>
    </submittedName>
</protein>
<reference evidence="2 3" key="1">
    <citation type="submission" date="2024-01" db="EMBL/GenBank/DDBJ databases">
        <title>The genomes of 5 underutilized Papilionoideae crops provide insights into root nodulation and disease resistanc.</title>
        <authorList>
            <person name="Yuan L."/>
        </authorList>
    </citation>
    <scope>NUCLEOTIDE SEQUENCE [LARGE SCALE GENOMIC DNA]</scope>
    <source>
        <strain evidence="2">ZHUSHIDOU_FW_LH</strain>
        <tissue evidence="2">Leaf</tissue>
    </source>
</reference>
<dbReference type="Proteomes" id="UP001372338">
    <property type="component" value="Unassembled WGS sequence"/>
</dbReference>
<feature type="region of interest" description="Disordered" evidence="1">
    <location>
        <begin position="44"/>
        <end position="66"/>
    </location>
</feature>
<dbReference type="EMBL" id="JAYWIO010000004">
    <property type="protein sequence ID" value="KAK7266279.1"/>
    <property type="molecule type" value="Genomic_DNA"/>
</dbReference>
<keyword evidence="3" id="KW-1185">Reference proteome</keyword>
<dbReference type="AlphaFoldDB" id="A0AAN9EYK0"/>
<proteinExistence type="predicted"/>
<evidence type="ECO:0000313" key="3">
    <source>
        <dbReference type="Proteomes" id="UP001372338"/>
    </source>
</evidence>
<evidence type="ECO:0000256" key="1">
    <source>
        <dbReference type="SAM" id="MobiDB-lite"/>
    </source>
</evidence>
<evidence type="ECO:0000313" key="2">
    <source>
        <dbReference type="EMBL" id="KAK7266279.1"/>
    </source>
</evidence>
<sequence>MEAQLKRPLHFKEVYVQIHKKKDGEFVSERSKNFIESYDSKMNEKYGEDSAAHSESTPVLTSRSGT</sequence>
<feature type="compositionally biased region" description="Polar residues" evidence="1">
    <location>
        <begin position="53"/>
        <end position="66"/>
    </location>
</feature>
<gene>
    <name evidence="2" type="ORF">RIF29_18922</name>
</gene>
<organism evidence="2 3">
    <name type="scientific">Crotalaria pallida</name>
    <name type="common">Smooth rattlebox</name>
    <name type="synonym">Crotalaria striata</name>
    <dbReference type="NCBI Taxonomy" id="3830"/>
    <lineage>
        <taxon>Eukaryota</taxon>
        <taxon>Viridiplantae</taxon>
        <taxon>Streptophyta</taxon>
        <taxon>Embryophyta</taxon>
        <taxon>Tracheophyta</taxon>
        <taxon>Spermatophyta</taxon>
        <taxon>Magnoliopsida</taxon>
        <taxon>eudicotyledons</taxon>
        <taxon>Gunneridae</taxon>
        <taxon>Pentapetalae</taxon>
        <taxon>rosids</taxon>
        <taxon>fabids</taxon>
        <taxon>Fabales</taxon>
        <taxon>Fabaceae</taxon>
        <taxon>Papilionoideae</taxon>
        <taxon>50 kb inversion clade</taxon>
        <taxon>genistoids sensu lato</taxon>
        <taxon>core genistoids</taxon>
        <taxon>Crotalarieae</taxon>
        <taxon>Crotalaria</taxon>
    </lineage>
</organism>
<accession>A0AAN9EYK0</accession>
<comment type="caution">
    <text evidence="2">The sequence shown here is derived from an EMBL/GenBank/DDBJ whole genome shotgun (WGS) entry which is preliminary data.</text>
</comment>